<sequence length="260" mass="29824">MLEKEQILLIIYFTVIILFFVIFGIVFFVAFQRRKNKLLLEKLKAEQRFEDEIFKSRIEIQEQALKNVSWELHDNIGQLLSTAVMQINILGSSLNEKTSESLQDVRKLVGDSLQEIRNLSKTLNHEVIQNIGLIKSIEAELKRFEKLNFLDTHFDIQGEEVHINPKDEIILYRIIQEFFSNTIKHAEASNMYVTLIYAPELLKITIKDDGVGFDMNSVEANSGLLNMKSRAGLVNATFEYDSAPNKGVLLTLAYPIKPMG</sequence>
<name>A0A1M6GAG7_9FLAO</name>
<evidence type="ECO:0000313" key="12">
    <source>
        <dbReference type="EMBL" id="SHJ06953.1"/>
    </source>
</evidence>
<proteinExistence type="predicted"/>
<evidence type="ECO:0000256" key="8">
    <source>
        <dbReference type="ARBA" id="ARBA00023012"/>
    </source>
</evidence>
<gene>
    <name evidence="12" type="ORF">SAMN04488508_105166</name>
</gene>
<keyword evidence="9" id="KW-0472">Membrane</keyword>
<keyword evidence="9" id="KW-0812">Transmembrane</keyword>
<keyword evidence="3" id="KW-0597">Phosphoprotein</keyword>
<dbReference type="PANTHER" id="PTHR24421:SF10">
    <property type="entry name" value="NITRATE_NITRITE SENSOR PROTEIN NARQ"/>
    <property type="match status" value="1"/>
</dbReference>
<keyword evidence="8" id="KW-0902">Two-component regulatory system</keyword>
<dbReference type="Gene3D" id="3.30.565.10">
    <property type="entry name" value="Histidine kinase-like ATPase, C-terminal domain"/>
    <property type="match status" value="1"/>
</dbReference>
<dbReference type="EC" id="2.7.13.3" evidence="2"/>
<dbReference type="Proteomes" id="UP000184432">
    <property type="component" value="Unassembled WGS sequence"/>
</dbReference>
<dbReference type="InterPro" id="IPR011712">
    <property type="entry name" value="Sig_transdc_His_kin_sub3_dim/P"/>
</dbReference>
<evidence type="ECO:0000256" key="4">
    <source>
        <dbReference type="ARBA" id="ARBA00022679"/>
    </source>
</evidence>
<evidence type="ECO:0000256" key="6">
    <source>
        <dbReference type="ARBA" id="ARBA00022777"/>
    </source>
</evidence>
<keyword evidence="4" id="KW-0808">Transferase</keyword>
<dbReference type="GO" id="GO:0046983">
    <property type="term" value="F:protein dimerization activity"/>
    <property type="evidence" value="ECO:0007669"/>
    <property type="project" value="InterPro"/>
</dbReference>
<evidence type="ECO:0000313" key="13">
    <source>
        <dbReference type="Proteomes" id="UP000184432"/>
    </source>
</evidence>
<dbReference type="InterPro" id="IPR050482">
    <property type="entry name" value="Sensor_HK_TwoCompSys"/>
</dbReference>
<dbReference type="GO" id="GO:0000155">
    <property type="term" value="F:phosphorelay sensor kinase activity"/>
    <property type="evidence" value="ECO:0007669"/>
    <property type="project" value="InterPro"/>
</dbReference>
<dbReference type="InterPro" id="IPR003594">
    <property type="entry name" value="HATPase_dom"/>
</dbReference>
<keyword evidence="13" id="KW-1185">Reference proteome</keyword>
<evidence type="ECO:0000256" key="2">
    <source>
        <dbReference type="ARBA" id="ARBA00012438"/>
    </source>
</evidence>
<keyword evidence="6" id="KW-0418">Kinase</keyword>
<feature type="domain" description="Histidine kinase/HSP90-like ATPase" evidence="10">
    <location>
        <begin position="167"/>
        <end position="255"/>
    </location>
</feature>
<comment type="catalytic activity">
    <reaction evidence="1">
        <text>ATP + protein L-histidine = ADP + protein N-phospho-L-histidine.</text>
        <dbReference type="EC" id="2.7.13.3"/>
    </reaction>
</comment>
<evidence type="ECO:0000259" key="11">
    <source>
        <dbReference type="Pfam" id="PF07730"/>
    </source>
</evidence>
<dbReference type="GO" id="GO:0005524">
    <property type="term" value="F:ATP binding"/>
    <property type="evidence" value="ECO:0007669"/>
    <property type="project" value="UniProtKB-KW"/>
</dbReference>
<dbReference type="STRING" id="570521.SAMN04488508_105166"/>
<dbReference type="AlphaFoldDB" id="A0A1M6GAG7"/>
<keyword evidence="5" id="KW-0547">Nucleotide-binding</keyword>
<dbReference type="OrthoDB" id="9760839at2"/>
<keyword evidence="7" id="KW-0067">ATP-binding</keyword>
<evidence type="ECO:0000256" key="1">
    <source>
        <dbReference type="ARBA" id="ARBA00000085"/>
    </source>
</evidence>
<evidence type="ECO:0000256" key="9">
    <source>
        <dbReference type="SAM" id="Phobius"/>
    </source>
</evidence>
<dbReference type="Pfam" id="PF07730">
    <property type="entry name" value="HisKA_3"/>
    <property type="match status" value="1"/>
</dbReference>
<accession>A0A1M6GAG7</accession>
<evidence type="ECO:0000256" key="5">
    <source>
        <dbReference type="ARBA" id="ARBA00022741"/>
    </source>
</evidence>
<evidence type="ECO:0000256" key="7">
    <source>
        <dbReference type="ARBA" id="ARBA00022840"/>
    </source>
</evidence>
<feature type="transmembrane region" description="Helical" evidence="9">
    <location>
        <begin position="6"/>
        <end position="31"/>
    </location>
</feature>
<protein>
    <recommendedName>
        <fullName evidence="2">histidine kinase</fullName>
        <ecNumber evidence="2">2.7.13.3</ecNumber>
    </recommendedName>
</protein>
<evidence type="ECO:0000256" key="3">
    <source>
        <dbReference type="ARBA" id="ARBA00022553"/>
    </source>
</evidence>
<keyword evidence="9" id="KW-1133">Transmembrane helix</keyword>
<evidence type="ECO:0000259" key="10">
    <source>
        <dbReference type="Pfam" id="PF02518"/>
    </source>
</evidence>
<dbReference type="PANTHER" id="PTHR24421">
    <property type="entry name" value="NITRATE/NITRITE SENSOR PROTEIN NARX-RELATED"/>
    <property type="match status" value="1"/>
</dbReference>
<reference evidence="13" key="1">
    <citation type="submission" date="2016-11" db="EMBL/GenBank/DDBJ databases">
        <authorList>
            <person name="Varghese N."/>
            <person name="Submissions S."/>
        </authorList>
    </citation>
    <scope>NUCLEOTIDE SEQUENCE [LARGE SCALE GENOMIC DNA]</scope>
    <source>
        <strain evidence="13">DSM 22623</strain>
    </source>
</reference>
<dbReference type="CDD" id="cd16917">
    <property type="entry name" value="HATPase_UhpB-NarQ-NarX-like"/>
    <property type="match status" value="1"/>
</dbReference>
<dbReference type="RefSeq" id="WP_073316371.1">
    <property type="nucleotide sequence ID" value="NZ_FQYP01000005.1"/>
</dbReference>
<dbReference type="InterPro" id="IPR036890">
    <property type="entry name" value="HATPase_C_sf"/>
</dbReference>
<feature type="domain" description="Signal transduction histidine kinase subgroup 3 dimerisation and phosphoacceptor" evidence="11">
    <location>
        <begin position="69"/>
        <end position="125"/>
    </location>
</feature>
<dbReference type="EMBL" id="FQYP01000005">
    <property type="protein sequence ID" value="SHJ06953.1"/>
    <property type="molecule type" value="Genomic_DNA"/>
</dbReference>
<organism evidence="12 13">
    <name type="scientific">Aquimarina spongiae</name>
    <dbReference type="NCBI Taxonomy" id="570521"/>
    <lineage>
        <taxon>Bacteria</taxon>
        <taxon>Pseudomonadati</taxon>
        <taxon>Bacteroidota</taxon>
        <taxon>Flavobacteriia</taxon>
        <taxon>Flavobacteriales</taxon>
        <taxon>Flavobacteriaceae</taxon>
        <taxon>Aquimarina</taxon>
    </lineage>
</organism>
<dbReference type="Gene3D" id="1.20.5.1930">
    <property type="match status" value="1"/>
</dbReference>
<dbReference type="SUPFAM" id="SSF55874">
    <property type="entry name" value="ATPase domain of HSP90 chaperone/DNA topoisomerase II/histidine kinase"/>
    <property type="match status" value="1"/>
</dbReference>
<dbReference type="Pfam" id="PF02518">
    <property type="entry name" value="HATPase_c"/>
    <property type="match status" value="1"/>
</dbReference>
<dbReference type="GO" id="GO:0016020">
    <property type="term" value="C:membrane"/>
    <property type="evidence" value="ECO:0007669"/>
    <property type="project" value="InterPro"/>
</dbReference>